<protein>
    <submittedName>
        <fullName evidence="3">Transposase</fullName>
    </submittedName>
</protein>
<dbReference type="InterPro" id="IPR002686">
    <property type="entry name" value="Transposase_17"/>
</dbReference>
<dbReference type="GO" id="GO:0043565">
    <property type="term" value="F:sequence-specific DNA binding"/>
    <property type="evidence" value="ECO:0007669"/>
    <property type="project" value="TreeGrafter"/>
</dbReference>
<dbReference type="InterPro" id="IPR052715">
    <property type="entry name" value="RAYT_transposase"/>
</dbReference>
<keyword evidence="4" id="KW-1185">Reference proteome</keyword>
<feature type="region of interest" description="Disordered" evidence="1">
    <location>
        <begin position="100"/>
        <end position="119"/>
    </location>
</feature>
<dbReference type="Gene3D" id="3.30.70.1290">
    <property type="entry name" value="Transposase IS200-like"/>
    <property type="match status" value="1"/>
</dbReference>
<dbReference type="EMBL" id="CP014671">
    <property type="protein sequence ID" value="ANX04587.1"/>
    <property type="molecule type" value="Genomic_DNA"/>
</dbReference>
<dbReference type="PANTHER" id="PTHR36966:SF1">
    <property type="entry name" value="REP-ASSOCIATED TYROSINE TRANSPOSASE"/>
    <property type="match status" value="1"/>
</dbReference>
<feature type="domain" description="Transposase IS200-like" evidence="2">
    <location>
        <begin position="21"/>
        <end position="172"/>
    </location>
</feature>
<dbReference type="GO" id="GO:0006313">
    <property type="term" value="P:DNA transposition"/>
    <property type="evidence" value="ECO:0007669"/>
    <property type="project" value="InterPro"/>
</dbReference>
<evidence type="ECO:0000313" key="4">
    <source>
        <dbReference type="Proteomes" id="UP000092952"/>
    </source>
</evidence>
<dbReference type="Proteomes" id="UP000092952">
    <property type="component" value="Chromosome"/>
</dbReference>
<evidence type="ECO:0000259" key="2">
    <source>
        <dbReference type="SMART" id="SM01321"/>
    </source>
</evidence>
<dbReference type="InParanoid" id="A0A1B1YV34"/>
<dbReference type="OrthoDB" id="9794403at2"/>
<evidence type="ECO:0000256" key="1">
    <source>
        <dbReference type="SAM" id="MobiDB-lite"/>
    </source>
</evidence>
<accession>A0A1B1YV34</accession>
<dbReference type="InterPro" id="IPR036515">
    <property type="entry name" value="Transposase_17_sf"/>
</dbReference>
<dbReference type="PANTHER" id="PTHR36966">
    <property type="entry name" value="REP-ASSOCIATED TYROSINE TRANSPOSASE"/>
    <property type="match status" value="1"/>
</dbReference>
<dbReference type="GO" id="GO:0004803">
    <property type="term" value="F:transposase activity"/>
    <property type="evidence" value="ECO:0007669"/>
    <property type="project" value="InterPro"/>
</dbReference>
<evidence type="ECO:0000313" key="3">
    <source>
        <dbReference type="EMBL" id="ANX04587.1"/>
    </source>
</evidence>
<organism evidence="3 4">
    <name type="scientific">Immundisolibacter cernigliae</name>
    <dbReference type="NCBI Taxonomy" id="1810504"/>
    <lineage>
        <taxon>Bacteria</taxon>
        <taxon>Pseudomonadati</taxon>
        <taxon>Pseudomonadota</taxon>
        <taxon>Gammaproteobacteria</taxon>
        <taxon>Immundisolibacterales</taxon>
        <taxon>Immundisolibacteraceae</taxon>
        <taxon>Immundisolibacter</taxon>
    </lineage>
</organism>
<sequence>MKPAQAQYTRRSIRLKGHDYSQPGAYFVTVCTPDRACLFGELADGEMRLNPAGQLVELGWCAIPDHFPLARLDSFVVMPNHVHGIIVLSNVGATVGATHASPLRDPAPTGRPRGPQRHSIGAIVGSFKSAVTKNINASRGTPGAPVWQRNYYEHVVRDEGSLNRIRQYILDNPAQWAMDRDNPLVVAAEEADAWRR</sequence>
<dbReference type="RefSeq" id="WP_068805085.1">
    <property type="nucleotide sequence ID" value="NZ_CP014671.1"/>
</dbReference>
<reference evidence="4" key="1">
    <citation type="submission" date="2016-03" db="EMBL/GenBank/DDBJ databases">
        <title>Complete genome sequence of Solimmundus cernigliae, representing a novel lineage of polycyclic aromatic hydrocarbon degraders within the Gammaproteobacteria.</title>
        <authorList>
            <person name="Singleton D.R."/>
            <person name="Dickey A.N."/>
            <person name="Scholl E.H."/>
            <person name="Wright F.A."/>
            <person name="Aitken M.D."/>
        </authorList>
    </citation>
    <scope>NUCLEOTIDE SEQUENCE [LARGE SCALE GENOMIC DNA]</scope>
    <source>
        <strain evidence="4">TR3.2</strain>
    </source>
</reference>
<dbReference type="SMART" id="SM01321">
    <property type="entry name" value="Y1_Tnp"/>
    <property type="match status" value="1"/>
</dbReference>
<dbReference type="KEGG" id="gbi:PG2T_10675"/>
<proteinExistence type="predicted"/>
<dbReference type="SUPFAM" id="SSF143422">
    <property type="entry name" value="Transposase IS200-like"/>
    <property type="match status" value="1"/>
</dbReference>
<dbReference type="AlphaFoldDB" id="A0A1B1YV34"/>
<name>A0A1B1YV34_9GAMM</name>
<gene>
    <name evidence="3" type="ORF">PG2T_10675</name>
</gene>
<dbReference type="STRING" id="1810504.PG2T_10675"/>